<evidence type="ECO:0000313" key="1">
    <source>
        <dbReference type="EMBL" id="MRW82617.1"/>
    </source>
</evidence>
<dbReference type="EMBL" id="WKJL01000001">
    <property type="protein sequence ID" value="MRW82617.1"/>
    <property type="molecule type" value="Genomic_DNA"/>
</dbReference>
<name>A0A844CPJ0_9BURK</name>
<evidence type="ECO:0000313" key="2">
    <source>
        <dbReference type="Proteomes" id="UP000439986"/>
    </source>
</evidence>
<proteinExistence type="predicted"/>
<organism evidence="1 2">
    <name type="scientific">Duganella aquatilis</name>
    <dbReference type="NCBI Taxonomy" id="2666082"/>
    <lineage>
        <taxon>Bacteria</taxon>
        <taxon>Pseudomonadati</taxon>
        <taxon>Pseudomonadota</taxon>
        <taxon>Betaproteobacteria</taxon>
        <taxon>Burkholderiales</taxon>
        <taxon>Oxalobacteraceae</taxon>
        <taxon>Telluria group</taxon>
        <taxon>Duganella</taxon>
    </lineage>
</organism>
<dbReference type="Proteomes" id="UP000439986">
    <property type="component" value="Unassembled WGS sequence"/>
</dbReference>
<accession>A0A844CPJ0</accession>
<reference evidence="1 2" key="1">
    <citation type="submission" date="2019-11" db="EMBL/GenBank/DDBJ databases">
        <title>Novel species isolated from a subtropical stream in China.</title>
        <authorList>
            <person name="Lu H."/>
        </authorList>
    </citation>
    <scope>NUCLEOTIDE SEQUENCE [LARGE SCALE GENOMIC DNA]</scope>
    <source>
        <strain evidence="1 2">FT26W</strain>
    </source>
</reference>
<dbReference type="RefSeq" id="WP_154355682.1">
    <property type="nucleotide sequence ID" value="NZ_WKJL01000001.1"/>
</dbReference>
<sequence>MPRATQRGRRPVHVCDLPHPLGRPRWNVVVDRFGAEVHASRSRNKAAAAQPLTLATLMPALTMFF</sequence>
<dbReference type="AlphaFoldDB" id="A0A844CPJ0"/>
<keyword evidence="2" id="KW-1185">Reference proteome</keyword>
<gene>
    <name evidence="1" type="ORF">GJ698_00740</name>
</gene>
<comment type="caution">
    <text evidence="1">The sequence shown here is derived from an EMBL/GenBank/DDBJ whole genome shotgun (WGS) entry which is preliminary data.</text>
</comment>
<protein>
    <submittedName>
        <fullName evidence="1">Uncharacterized protein</fullName>
    </submittedName>
</protein>